<dbReference type="Proteomes" id="UP000829364">
    <property type="component" value="Chromosome 3"/>
</dbReference>
<reference evidence="1" key="1">
    <citation type="submission" date="2021-11" db="EMBL/GenBank/DDBJ databases">
        <title>Purpureocillium_takamizusanense_genome.</title>
        <authorList>
            <person name="Nguyen N.-H."/>
        </authorList>
    </citation>
    <scope>NUCLEOTIDE SEQUENCE</scope>
    <source>
        <strain evidence="1">PT3</strain>
    </source>
</reference>
<evidence type="ECO:0000313" key="1">
    <source>
        <dbReference type="EMBL" id="UNI17565.1"/>
    </source>
</evidence>
<evidence type="ECO:0000313" key="2">
    <source>
        <dbReference type="Proteomes" id="UP000829364"/>
    </source>
</evidence>
<accession>A0A9Q8QDC3</accession>
<proteinExistence type="predicted"/>
<dbReference type="KEGG" id="ptkz:JDV02_003895"/>
<keyword evidence="2" id="KW-1185">Reference proteome</keyword>
<sequence length="101" mass="11927">MPKYYIAVQVKKEFADRHAGDPNYIRHLMQDIWWHGHHAMKGIEDKGNGLWWIAYDDLETARRDFDTKSRYTSRTRFVHDFEHAEIVNESGAVVEALQLPV</sequence>
<name>A0A9Q8QDC3_9HYPO</name>
<dbReference type="AlphaFoldDB" id="A0A9Q8QDC3"/>
<dbReference type="EMBL" id="CP086356">
    <property type="protein sequence ID" value="UNI17565.1"/>
    <property type="molecule type" value="Genomic_DNA"/>
</dbReference>
<organism evidence="1 2">
    <name type="scientific">Purpureocillium takamizusanense</name>
    <dbReference type="NCBI Taxonomy" id="2060973"/>
    <lineage>
        <taxon>Eukaryota</taxon>
        <taxon>Fungi</taxon>
        <taxon>Dikarya</taxon>
        <taxon>Ascomycota</taxon>
        <taxon>Pezizomycotina</taxon>
        <taxon>Sordariomycetes</taxon>
        <taxon>Hypocreomycetidae</taxon>
        <taxon>Hypocreales</taxon>
        <taxon>Ophiocordycipitaceae</taxon>
        <taxon>Purpureocillium</taxon>
    </lineage>
</organism>
<protein>
    <submittedName>
        <fullName evidence="1">Uncharacterized protein</fullName>
    </submittedName>
</protein>
<dbReference type="RefSeq" id="XP_047841046.1">
    <property type="nucleotide sequence ID" value="XM_047985069.1"/>
</dbReference>
<gene>
    <name evidence="1" type="ORF">JDV02_003895</name>
</gene>
<dbReference type="GeneID" id="72065851"/>